<accession>A0A8J2YE35</accession>
<dbReference type="SUPFAM" id="SSF54637">
    <property type="entry name" value="Thioesterase/thiol ester dehydrase-isomerase"/>
    <property type="match status" value="1"/>
</dbReference>
<dbReference type="RefSeq" id="WP_188647648.1">
    <property type="nucleotide sequence ID" value="NZ_BMHQ01000006.1"/>
</dbReference>
<dbReference type="InterPro" id="IPR006684">
    <property type="entry name" value="YbgC/YbaW"/>
</dbReference>
<dbReference type="Gene3D" id="3.10.129.10">
    <property type="entry name" value="Hotdog Thioesterase"/>
    <property type="match status" value="1"/>
</dbReference>
<sequence>MKSKTFATSFRVRYQETDQMGVAHHSVYAAWFEVGRTEMIRQLGISYKELEEQGVLLPVVDLHCRFLQPAHYDDEITVVTRVLEAAKAKLTFGYKVIRTADDVLLTTGKTIHLWVDHEMKRVNFERRFPEVFRVLSAQIDTSRKNKTIT</sequence>
<protein>
    <submittedName>
        <fullName evidence="3">Acyl-CoA thioester hydrolase</fullName>
    </submittedName>
</protein>
<gene>
    <name evidence="3" type="ORF">GCM10011571_18920</name>
</gene>
<comment type="caution">
    <text evidence="3">The sequence shown here is derived from an EMBL/GenBank/DDBJ whole genome shotgun (WGS) entry which is preliminary data.</text>
</comment>
<evidence type="ECO:0000256" key="2">
    <source>
        <dbReference type="ARBA" id="ARBA00022801"/>
    </source>
</evidence>
<comment type="similarity">
    <text evidence="1">Belongs to the 4-hydroxybenzoyl-CoA thioesterase family.</text>
</comment>
<evidence type="ECO:0000313" key="4">
    <source>
        <dbReference type="Proteomes" id="UP000625210"/>
    </source>
</evidence>
<dbReference type="PANTHER" id="PTHR31793:SF27">
    <property type="entry name" value="NOVEL THIOESTERASE SUPERFAMILY DOMAIN AND SAPOSIN A-TYPE DOMAIN CONTAINING PROTEIN (0610012H03RIK)"/>
    <property type="match status" value="1"/>
</dbReference>
<name>A0A8J2YE35_9BACL</name>
<keyword evidence="2 3" id="KW-0378">Hydrolase</keyword>
<reference evidence="3" key="1">
    <citation type="journal article" date="2014" name="Int. J. Syst. Evol. Microbiol.">
        <title>Complete genome sequence of Corynebacterium casei LMG S-19264T (=DSM 44701T), isolated from a smear-ripened cheese.</title>
        <authorList>
            <consortium name="US DOE Joint Genome Institute (JGI-PGF)"/>
            <person name="Walter F."/>
            <person name="Albersmeier A."/>
            <person name="Kalinowski J."/>
            <person name="Ruckert C."/>
        </authorList>
    </citation>
    <scope>NUCLEOTIDE SEQUENCE</scope>
    <source>
        <strain evidence="3">CGMCC 1.15179</strain>
    </source>
</reference>
<dbReference type="GO" id="GO:0047617">
    <property type="term" value="F:fatty acyl-CoA hydrolase activity"/>
    <property type="evidence" value="ECO:0007669"/>
    <property type="project" value="TreeGrafter"/>
</dbReference>
<reference evidence="3" key="2">
    <citation type="submission" date="2020-09" db="EMBL/GenBank/DDBJ databases">
        <authorList>
            <person name="Sun Q."/>
            <person name="Zhou Y."/>
        </authorList>
    </citation>
    <scope>NUCLEOTIDE SEQUENCE</scope>
    <source>
        <strain evidence="3">CGMCC 1.15179</strain>
    </source>
</reference>
<dbReference type="Pfam" id="PF13279">
    <property type="entry name" value="4HBT_2"/>
    <property type="match status" value="1"/>
</dbReference>
<proteinExistence type="inferred from homology"/>
<organism evidence="3 4">
    <name type="scientific">Marinithermofilum abyssi</name>
    <dbReference type="NCBI Taxonomy" id="1571185"/>
    <lineage>
        <taxon>Bacteria</taxon>
        <taxon>Bacillati</taxon>
        <taxon>Bacillota</taxon>
        <taxon>Bacilli</taxon>
        <taxon>Bacillales</taxon>
        <taxon>Thermoactinomycetaceae</taxon>
        <taxon>Marinithermofilum</taxon>
    </lineage>
</organism>
<dbReference type="NCBIfam" id="TIGR00051">
    <property type="entry name" value="YbgC/FadM family acyl-CoA thioesterase"/>
    <property type="match status" value="1"/>
</dbReference>
<evidence type="ECO:0000313" key="3">
    <source>
        <dbReference type="EMBL" id="GGE17436.1"/>
    </source>
</evidence>
<dbReference type="PANTHER" id="PTHR31793">
    <property type="entry name" value="4-HYDROXYBENZOYL-COA THIOESTERASE FAMILY MEMBER"/>
    <property type="match status" value="1"/>
</dbReference>
<dbReference type="PIRSF" id="PIRSF003230">
    <property type="entry name" value="YbgC"/>
    <property type="match status" value="1"/>
</dbReference>
<dbReference type="CDD" id="cd00586">
    <property type="entry name" value="4HBT"/>
    <property type="match status" value="1"/>
</dbReference>
<keyword evidence="4" id="KW-1185">Reference proteome</keyword>
<dbReference type="AlphaFoldDB" id="A0A8J2YE35"/>
<dbReference type="InterPro" id="IPR029069">
    <property type="entry name" value="HotDog_dom_sf"/>
</dbReference>
<dbReference type="Proteomes" id="UP000625210">
    <property type="component" value="Unassembled WGS sequence"/>
</dbReference>
<dbReference type="InterPro" id="IPR050563">
    <property type="entry name" value="4-hydroxybenzoyl-CoA_TE"/>
</dbReference>
<evidence type="ECO:0000256" key="1">
    <source>
        <dbReference type="ARBA" id="ARBA00005953"/>
    </source>
</evidence>
<dbReference type="EMBL" id="BMHQ01000006">
    <property type="protein sequence ID" value="GGE17436.1"/>
    <property type="molecule type" value="Genomic_DNA"/>
</dbReference>